<dbReference type="AlphaFoldDB" id="A0A931G5E2"/>
<sequence length="251" mass="27041">MTETSRSTKPFLLLSTRADDAAADDEYNAFLRSGSLTSSSLVRVRMESGPLPALELDDYSGVLVGGSPFNASDPVSRKSAVQVRVEAELAALLDLIVAVDFPFFGACYGVGTLGVHQGAVIGRRFGEPIGAVQVSLTESGVVDPLLAGLPAQFQAFVGHKEACTQLPPHAVLLASSATCPVQMFRIKSNLYATQFHPELDVAGLLTRINVYRNAGYFPIDQLQQVQARTRTASVDRPGEIIANFVRRYARR</sequence>
<dbReference type="EMBL" id="JADNYM010000012">
    <property type="protein sequence ID" value="MBG0739843.1"/>
    <property type="molecule type" value="Genomic_DNA"/>
</dbReference>
<dbReference type="PROSITE" id="PS51273">
    <property type="entry name" value="GATASE_TYPE_1"/>
    <property type="match status" value="1"/>
</dbReference>
<protein>
    <submittedName>
        <fullName evidence="2">Glutamine amidotransferase</fullName>
    </submittedName>
</protein>
<dbReference type="PANTHER" id="PTHR42695">
    <property type="entry name" value="GLUTAMINE AMIDOTRANSFERASE YLR126C-RELATED"/>
    <property type="match status" value="1"/>
</dbReference>
<dbReference type="Gene3D" id="3.40.50.880">
    <property type="match status" value="1"/>
</dbReference>
<name>A0A931G5E2_9MICC</name>
<gene>
    <name evidence="2" type="ORF">IV500_10645</name>
</gene>
<organism evidence="2 3">
    <name type="scientific">Arthrobacter terrae</name>
    <dbReference type="NCBI Taxonomy" id="2935737"/>
    <lineage>
        <taxon>Bacteria</taxon>
        <taxon>Bacillati</taxon>
        <taxon>Actinomycetota</taxon>
        <taxon>Actinomycetes</taxon>
        <taxon>Micrococcales</taxon>
        <taxon>Micrococcaceae</taxon>
        <taxon>Arthrobacter</taxon>
    </lineage>
</organism>
<dbReference type="RefSeq" id="WP_196396788.1">
    <property type="nucleotide sequence ID" value="NZ_JADNYM010000012.1"/>
</dbReference>
<dbReference type="NCBIfam" id="NF005743">
    <property type="entry name" value="PRK07567.1"/>
    <property type="match status" value="1"/>
</dbReference>
<reference evidence="2 3" key="1">
    <citation type="submission" date="2020-11" db="EMBL/GenBank/DDBJ databases">
        <title>Arthrobacter antarcticus sp. nov., isolated from Antarctic Soil.</title>
        <authorList>
            <person name="Li J."/>
        </authorList>
    </citation>
    <scope>NUCLEOTIDE SEQUENCE [LARGE SCALE GENOMIC DNA]</scope>
    <source>
        <strain evidence="2 3">Z1-20</strain>
    </source>
</reference>
<dbReference type="Pfam" id="PF00117">
    <property type="entry name" value="GATase"/>
    <property type="match status" value="1"/>
</dbReference>
<keyword evidence="2" id="KW-0315">Glutamine amidotransferase</keyword>
<feature type="domain" description="Glutamine amidotransferase" evidence="1">
    <location>
        <begin position="55"/>
        <end position="199"/>
    </location>
</feature>
<dbReference type="InterPro" id="IPR044992">
    <property type="entry name" value="ChyE-like"/>
</dbReference>
<dbReference type="CDD" id="cd01741">
    <property type="entry name" value="GATase1_1"/>
    <property type="match status" value="1"/>
</dbReference>
<proteinExistence type="predicted"/>
<evidence type="ECO:0000313" key="2">
    <source>
        <dbReference type="EMBL" id="MBG0739843.1"/>
    </source>
</evidence>
<comment type="caution">
    <text evidence="2">The sequence shown here is derived from an EMBL/GenBank/DDBJ whole genome shotgun (WGS) entry which is preliminary data.</text>
</comment>
<dbReference type="InterPro" id="IPR017926">
    <property type="entry name" value="GATASE"/>
</dbReference>
<evidence type="ECO:0000259" key="1">
    <source>
        <dbReference type="Pfam" id="PF00117"/>
    </source>
</evidence>
<dbReference type="InterPro" id="IPR029062">
    <property type="entry name" value="Class_I_gatase-like"/>
</dbReference>
<keyword evidence="3" id="KW-1185">Reference proteome</keyword>
<dbReference type="GO" id="GO:0005829">
    <property type="term" value="C:cytosol"/>
    <property type="evidence" value="ECO:0007669"/>
    <property type="project" value="TreeGrafter"/>
</dbReference>
<evidence type="ECO:0000313" key="3">
    <source>
        <dbReference type="Proteomes" id="UP000655366"/>
    </source>
</evidence>
<dbReference type="SUPFAM" id="SSF52317">
    <property type="entry name" value="Class I glutamine amidotransferase-like"/>
    <property type="match status" value="1"/>
</dbReference>
<accession>A0A931G5E2</accession>
<dbReference type="PANTHER" id="PTHR42695:SF5">
    <property type="entry name" value="GLUTAMINE AMIDOTRANSFERASE YLR126C-RELATED"/>
    <property type="match status" value="1"/>
</dbReference>
<dbReference type="Proteomes" id="UP000655366">
    <property type="component" value="Unassembled WGS sequence"/>
</dbReference>